<evidence type="ECO:0000256" key="3">
    <source>
        <dbReference type="ARBA" id="ARBA00022454"/>
    </source>
</evidence>
<reference evidence="15" key="1">
    <citation type="submission" date="2020-09" db="EMBL/GenBank/DDBJ databases">
        <authorList>
            <person name="Kikuchi T."/>
        </authorList>
    </citation>
    <scope>NUCLEOTIDE SEQUENCE</scope>
    <source>
        <strain evidence="15">SH1</strain>
    </source>
</reference>
<keyword evidence="4" id="KW-0489">Methyltransferase</keyword>
<dbReference type="SMART" id="SM00508">
    <property type="entry name" value="PostSET"/>
    <property type="match status" value="1"/>
</dbReference>
<evidence type="ECO:0000256" key="10">
    <source>
        <dbReference type="PROSITE-ProRule" id="PRU00192"/>
    </source>
</evidence>
<keyword evidence="3" id="KW-0158">Chromosome</keyword>
<evidence type="ECO:0000313" key="16">
    <source>
        <dbReference type="Proteomes" id="UP000614601"/>
    </source>
</evidence>
<evidence type="ECO:0000259" key="11">
    <source>
        <dbReference type="PROSITE" id="PS50001"/>
    </source>
</evidence>
<evidence type="ECO:0000256" key="5">
    <source>
        <dbReference type="ARBA" id="ARBA00022679"/>
    </source>
</evidence>
<dbReference type="EMBL" id="CAJFCW020000004">
    <property type="protein sequence ID" value="CAG9112239.1"/>
    <property type="molecule type" value="Genomic_DNA"/>
</dbReference>
<dbReference type="GO" id="GO:0008168">
    <property type="term" value="F:methyltransferase activity"/>
    <property type="evidence" value="ECO:0007669"/>
    <property type="project" value="UniProtKB-KW"/>
</dbReference>
<feature type="domain" description="SH3" evidence="12">
    <location>
        <begin position="111"/>
        <end position="171"/>
    </location>
</feature>
<dbReference type="AlphaFoldDB" id="A0A811KUP5"/>
<dbReference type="CDD" id="cd00173">
    <property type="entry name" value="SH2"/>
    <property type="match status" value="1"/>
</dbReference>
<dbReference type="Proteomes" id="UP000783686">
    <property type="component" value="Unassembled WGS sequence"/>
</dbReference>
<feature type="domain" description="SET" evidence="13">
    <location>
        <begin position="207"/>
        <end position="332"/>
    </location>
</feature>
<keyword evidence="16" id="KW-1185">Reference proteome</keyword>
<dbReference type="InterPro" id="IPR001452">
    <property type="entry name" value="SH3_domain"/>
</dbReference>
<protein>
    <recommendedName>
        <fullName evidence="17">Histone-lysine N-methyltransferase</fullName>
    </recommendedName>
</protein>
<keyword evidence="6" id="KW-0949">S-adenosyl-L-methionine</keyword>
<keyword evidence="8" id="KW-0862">Zinc</keyword>
<dbReference type="GO" id="GO:0046872">
    <property type="term" value="F:metal ion binding"/>
    <property type="evidence" value="ECO:0007669"/>
    <property type="project" value="UniProtKB-KW"/>
</dbReference>
<keyword evidence="7" id="KW-0479">Metal-binding</keyword>
<feature type="domain" description="SH2" evidence="11">
    <location>
        <begin position="12"/>
        <end position="108"/>
    </location>
</feature>
<sequence length="362" mass="41217">MKLFDPSQELLYFFEDLSRQQANELLKLGEVGSFLVRTSTSDPSNLSLSLRVSYDEDNYARHYFIEKGHNDAGKPIVTLNGQTFYDLPDLITHFTEHPLGQTVLVKPVTRNVICQVTGKFRFAGERITDLPFDVGETIDVISKPEENWWVAKNKLGDVGLIPVPYDNYNNKKLVHSFDSNLPIFECHDDCTCSKECLNRLVGNDTTKKLEPFYDENKGYGLKTVDIIQEKVFVIEYKGEIVTEDEAKTRSEKYKRDGREHNFIFTVKEHFSGEVRYTYIDATMFGGMARFINHSCEPNLTPVIVRCGSVTPRLALFANKAISKDTELCYDYGLLEEDNNVKKKCHCGAEKCRGFLPSGSYGS</sequence>
<evidence type="ECO:0000259" key="13">
    <source>
        <dbReference type="PROSITE" id="PS50280"/>
    </source>
</evidence>
<feature type="domain" description="Post-SET" evidence="14">
    <location>
        <begin position="340"/>
        <end position="356"/>
    </location>
</feature>
<evidence type="ECO:0000313" key="15">
    <source>
        <dbReference type="EMBL" id="CAD5218977.1"/>
    </source>
</evidence>
<accession>A0A811KUP5</accession>
<dbReference type="InterPro" id="IPR001214">
    <property type="entry name" value="SET_dom"/>
</dbReference>
<gene>
    <name evidence="15" type="ORF">BOKJ2_LOCUS8187</name>
</gene>
<evidence type="ECO:0000256" key="7">
    <source>
        <dbReference type="ARBA" id="ARBA00022723"/>
    </source>
</evidence>
<dbReference type="Gene3D" id="2.170.270.10">
    <property type="entry name" value="SET domain"/>
    <property type="match status" value="1"/>
</dbReference>
<evidence type="ECO:0000256" key="4">
    <source>
        <dbReference type="ARBA" id="ARBA00022603"/>
    </source>
</evidence>
<dbReference type="EMBL" id="CAJFDH010000004">
    <property type="protein sequence ID" value="CAD5218977.1"/>
    <property type="molecule type" value="Genomic_DNA"/>
</dbReference>
<evidence type="ECO:0000259" key="14">
    <source>
        <dbReference type="PROSITE" id="PS50868"/>
    </source>
</evidence>
<keyword evidence="2 10" id="KW-0728">SH3 domain</keyword>
<dbReference type="SUPFAM" id="SSF55550">
    <property type="entry name" value="SH2 domain"/>
    <property type="match status" value="1"/>
</dbReference>
<dbReference type="PANTHER" id="PTHR46223:SF3">
    <property type="entry name" value="HISTONE-LYSINE N-METHYLTRANSFERASE SET-23"/>
    <property type="match status" value="1"/>
</dbReference>
<dbReference type="InterPro" id="IPR036860">
    <property type="entry name" value="SH2_dom_sf"/>
</dbReference>
<dbReference type="PROSITE" id="PS50280">
    <property type="entry name" value="SET"/>
    <property type="match status" value="1"/>
</dbReference>
<dbReference type="Proteomes" id="UP000614601">
    <property type="component" value="Unassembled WGS sequence"/>
</dbReference>
<dbReference type="Gene3D" id="3.30.505.10">
    <property type="entry name" value="SH2 domain"/>
    <property type="match status" value="1"/>
</dbReference>
<evidence type="ECO:0008006" key="17">
    <source>
        <dbReference type="Google" id="ProtNLM"/>
    </source>
</evidence>
<dbReference type="PROSITE" id="PS50868">
    <property type="entry name" value="POST_SET"/>
    <property type="match status" value="1"/>
</dbReference>
<name>A0A811KUP5_9BILA</name>
<dbReference type="GO" id="GO:0032259">
    <property type="term" value="P:methylation"/>
    <property type="evidence" value="ECO:0007669"/>
    <property type="project" value="UniProtKB-KW"/>
</dbReference>
<dbReference type="Pfam" id="PF00017">
    <property type="entry name" value="SH2"/>
    <property type="match status" value="1"/>
</dbReference>
<evidence type="ECO:0000259" key="12">
    <source>
        <dbReference type="PROSITE" id="PS50002"/>
    </source>
</evidence>
<comment type="caution">
    <text evidence="15">The sequence shown here is derived from an EMBL/GenBank/DDBJ whole genome shotgun (WGS) entry which is preliminary data.</text>
</comment>
<dbReference type="InterPro" id="IPR046341">
    <property type="entry name" value="SET_dom_sf"/>
</dbReference>
<keyword evidence="5" id="KW-0808">Transferase</keyword>
<dbReference type="GO" id="GO:0005694">
    <property type="term" value="C:chromosome"/>
    <property type="evidence" value="ECO:0007669"/>
    <property type="project" value="UniProtKB-SubCell"/>
</dbReference>
<dbReference type="SUPFAM" id="SSF82199">
    <property type="entry name" value="SET domain"/>
    <property type="match status" value="1"/>
</dbReference>
<dbReference type="OrthoDB" id="616263at2759"/>
<dbReference type="InterPro" id="IPR000980">
    <property type="entry name" value="SH2"/>
</dbReference>
<dbReference type="InterPro" id="IPR003616">
    <property type="entry name" value="Post-SET_dom"/>
</dbReference>
<dbReference type="PROSITE" id="PS50001">
    <property type="entry name" value="SH2"/>
    <property type="match status" value="1"/>
</dbReference>
<dbReference type="Pfam" id="PF00856">
    <property type="entry name" value="SET"/>
    <property type="match status" value="1"/>
</dbReference>
<dbReference type="SMART" id="SM00326">
    <property type="entry name" value="SH3"/>
    <property type="match status" value="1"/>
</dbReference>
<organism evidence="15 16">
    <name type="scientific">Bursaphelenchus okinawaensis</name>
    <dbReference type="NCBI Taxonomy" id="465554"/>
    <lineage>
        <taxon>Eukaryota</taxon>
        <taxon>Metazoa</taxon>
        <taxon>Ecdysozoa</taxon>
        <taxon>Nematoda</taxon>
        <taxon>Chromadorea</taxon>
        <taxon>Rhabditida</taxon>
        <taxon>Tylenchina</taxon>
        <taxon>Tylenchomorpha</taxon>
        <taxon>Aphelenchoidea</taxon>
        <taxon>Aphelenchoididae</taxon>
        <taxon>Bursaphelenchus</taxon>
    </lineage>
</organism>
<dbReference type="Gene3D" id="2.30.30.40">
    <property type="entry name" value="SH3 Domains"/>
    <property type="match status" value="1"/>
</dbReference>
<dbReference type="PANTHER" id="PTHR46223">
    <property type="entry name" value="HISTONE-LYSINE N-METHYLTRANSFERASE SUV39H"/>
    <property type="match status" value="1"/>
</dbReference>
<dbReference type="Pfam" id="PF00018">
    <property type="entry name" value="SH3_1"/>
    <property type="match status" value="1"/>
</dbReference>
<evidence type="ECO:0000256" key="8">
    <source>
        <dbReference type="ARBA" id="ARBA00022833"/>
    </source>
</evidence>
<evidence type="ECO:0000256" key="1">
    <source>
        <dbReference type="ARBA" id="ARBA00004286"/>
    </source>
</evidence>
<dbReference type="SMART" id="SM00252">
    <property type="entry name" value="SH2"/>
    <property type="match status" value="1"/>
</dbReference>
<dbReference type="PROSITE" id="PS50002">
    <property type="entry name" value="SH3"/>
    <property type="match status" value="1"/>
</dbReference>
<evidence type="ECO:0000256" key="6">
    <source>
        <dbReference type="ARBA" id="ARBA00022691"/>
    </source>
</evidence>
<keyword evidence="9" id="KW-0727">SH2 domain</keyword>
<evidence type="ECO:0000256" key="9">
    <source>
        <dbReference type="PROSITE-ProRule" id="PRU00191"/>
    </source>
</evidence>
<evidence type="ECO:0000256" key="2">
    <source>
        <dbReference type="ARBA" id="ARBA00022443"/>
    </source>
</evidence>
<comment type="subcellular location">
    <subcellularLocation>
        <location evidence="1">Chromosome</location>
    </subcellularLocation>
</comment>
<dbReference type="InterPro" id="IPR050973">
    <property type="entry name" value="H3K9_Histone-Lys_N-MTase"/>
</dbReference>
<dbReference type="SMART" id="SM00317">
    <property type="entry name" value="SET"/>
    <property type="match status" value="1"/>
</dbReference>
<proteinExistence type="predicted"/>